<dbReference type="AlphaFoldDB" id="A0A517RJK2"/>
<evidence type="ECO:0000313" key="1">
    <source>
        <dbReference type="EMBL" id="QDT44057.1"/>
    </source>
</evidence>
<dbReference type="EMBL" id="CP036269">
    <property type="protein sequence ID" value="QDT44057.1"/>
    <property type="molecule type" value="Genomic_DNA"/>
</dbReference>
<accession>A0A517RJK2</accession>
<evidence type="ECO:0000313" key="2">
    <source>
        <dbReference type="Proteomes" id="UP000317171"/>
    </source>
</evidence>
<dbReference type="Proteomes" id="UP000317171">
    <property type="component" value="Chromosome"/>
</dbReference>
<keyword evidence="2" id="KW-1185">Reference proteome</keyword>
<protein>
    <submittedName>
        <fullName evidence="1">Uncharacterized protein</fullName>
    </submittedName>
</protein>
<organism evidence="1 2">
    <name type="scientific">Gimesia alba</name>
    <dbReference type="NCBI Taxonomy" id="2527973"/>
    <lineage>
        <taxon>Bacteria</taxon>
        <taxon>Pseudomonadati</taxon>
        <taxon>Planctomycetota</taxon>
        <taxon>Planctomycetia</taxon>
        <taxon>Planctomycetales</taxon>
        <taxon>Planctomycetaceae</taxon>
        <taxon>Gimesia</taxon>
    </lineage>
</organism>
<reference evidence="1 2" key="1">
    <citation type="submission" date="2019-02" db="EMBL/GenBank/DDBJ databases">
        <title>Deep-cultivation of Planctomycetes and their phenomic and genomic characterization uncovers novel biology.</title>
        <authorList>
            <person name="Wiegand S."/>
            <person name="Jogler M."/>
            <person name="Boedeker C."/>
            <person name="Pinto D."/>
            <person name="Vollmers J."/>
            <person name="Rivas-Marin E."/>
            <person name="Kohn T."/>
            <person name="Peeters S.H."/>
            <person name="Heuer A."/>
            <person name="Rast P."/>
            <person name="Oberbeckmann S."/>
            <person name="Bunk B."/>
            <person name="Jeske O."/>
            <person name="Meyerdierks A."/>
            <person name="Storesund J.E."/>
            <person name="Kallscheuer N."/>
            <person name="Luecker S."/>
            <person name="Lage O.M."/>
            <person name="Pohl T."/>
            <person name="Merkel B.J."/>
            <person name="Hornburger P."/>
            <person name="Mueller R.-W."/>
            <person name="Bruemmer F."/>
            <person name="Labrenz M."/>
            <person name="Spormann A.M."/>
            <person name="Op den Camp H."/>
            <person name="Overmann J."/>
            <person name="Amann R."/>
            <person name="Jetten M.S.M."/>
            <person name="Mascher T."/>
            <person name="Medema M.H."/>
            <person name="Devos D.P."/>
            <person name="Kaster A.-K."/>
            <person name="Ovreas L."/>
            <person name="Rohde M."/>
            <person name="Galperin M.Y."/>
            <person name="Jogler C."/>
        </authorList>
    </citation>
    <scope>NUCLEOTIDE SEQUENCE [LARGE SCALE GENOMIC DNA]</scope>
    <source>
        <strain evidence="1 2">Pan241w</strain>
    </source>
</reference>
<sequence length="189" mass="21108">MVYDERFISEIAIWYTVSIGWNNMQVGIALVVVVCLSISGCSGQQASVDKMTHQTGDFESLVEAARQVADTISDTHSSEGHTYTLEVIGGYPDKEEILIACDDRSASDVSTNFALVKWKKVDGVWRFDSMESGWDDFGMLSIIIEQQIVNKLCRALDDQFKPPRSDPKKSAETAEALMKLIEMSKQKQD</sequence>
<name>A0A517RJK2_9PLAN</name>
<proteinExistence type="predicted"/>
<gene>
    <name evidence="1" type="ORF">Pan241w_41620</name>
</gene>
<dbReference type="KEGG" id="gaz:Pan241w_41620"/>